<protein>
    <submittedName>
        <fullName evidence="6">TetR/AcrR family transcriptional regulator</fullName>
    </submittedName>
</protein>
<dbReference type="SUPFAM" id="SSF46689">
    <property type="entry name" value="Homeodomain-like"/>
    <property type="match status" value="1"/>
</dbReference>
<keyword evidence="2 4" id="KW-0238">DNA-binding</keyword>
<dbReference type="InterPro" id="IPR011075">
    <property type="entry name" value="TetR_C"/>
</dbReference>
<proteinExistence type="predicted"/>
<dbReference type="Gene3D" id="1.10.10.60">
    <property type="entry name" value="Homeodomain-like"/>
    <property type="match status" value="1"/>
</dbReference>
<dbReference type="SUPFAM" id="SSF48498">
    <property type="entry name" value="Tetracyclin repressor-like, C-terminal domain"/>
    <property type="match status" value="1"/>
</dbReference>
<evidence type="ECO:0000259" key="5">
    <source>
        <dbReference type="PROSITE" id="PS50977"/>
    </source>
</evidence>
<dbReference type="Gene3D" id="1.10.357.10">
    <property type="entry name" value="Tetracycline Repressor, domain 2"/>
    <property type="match status" value="1"/>
</dbReference>
<feature type="DNA-binding region" description="H-T-H motif" evidence="4">
    <location>
        <begin position="18"/>
        <end position="37"/>
    </location>
</feature>
<comment type="caution">
    <text evidence="6">The sequence shown here is derived from an EMBL/GenBank/DDBJ whole genome shotgun (WGS) entry which is preliminary data.</text>
</comment>
<dbReference type="InterPro" id="IPR023772">
    <property type="entry name" value="DNA-bd_HTH_TetR-type_CS"/>
</dbReference>
<evidence type="ECO:0000313" key="7">
    <source>
        <dbReference type="Proteomes" id="UP001602370"/>
    </source>
</evidence>
<dbReference type="PRINTS" id="PR00455">
    <property type="entry name" value="HTHTETR"/>
</dbReference>
<dbReference type="InterPro" id="IPR050109">
    <property type="entry name" value="HTH-type_TetR-like_transc_reg"/>
</dbReference>
<dbReference type="InterPro" id="IPR036271">
    <property type="entry name" value="Tet_transcr_reg_TetR-rel_C_sf"/>
</dbReference>
<dbReference type="PROSITE" id="PS01081">
    <property type="entry name" value="HTH_TETR_1"/>
    <property type="match status" value="1"/>
</dbReference>
<dbReference type="EMBL" id="JBIBDZ010000004">
    <property type="protein sequence ID" value="MFF5919887.1"/>
    <property type="molecule type" value="Genomic_DNA"/>
</dbReference>
<evidence type="ECO:0000256" key="2">
    <source>
        <dbReference type="ARBA" id="ARBA00023125"/>
    </source>
</evidence>
<evidence type="ECO:0000256" key="4">
    <source>
        <dbReference type="PROSITE-ProRule" id="PRU00335"/>
    </source>
</evidence>
<keyword evidence="7" id="KW-1185">Reference proteome</keyword>
<keyword evidence="3" id="KW-0804">Transcription</keyword>
<keyword evidence="1" id="KW-0805">Transcription regulation</keyword>
<reference evidence="6 7" key="1">
    <citation type="submission" date="2024-10" db="EMBL/GenBank/DDBJ databases">
        <title>The Natural Products Discovery Center: Release of the First 8490 Sequenced Strains for Exploring Actinobacteria Biosynthetic Diversity.</title>
        <authorList>
            <person name="Kalkreuter E."/>
            <person name="Kautsar S.A."/>
            <person name="Yang D."/>
            <person name="Bader C.D."/>
            <person name="Teijaro C.N."/>
            <person name="Fluegel L."/>
            <person name="Davis C.M."/>
            <person name="Simpson J.R."/>
            <person name="Lauterbach L."/>
            <person name="Steele A.D."/>
            <person name="Gui C."/>
            <person name="Meng S."/>
            <person name="Li G."/>
            <person name="Viehrig K."/>
            <person name="Ye F."/>
            <person name="Su P."/>
            <person name="Kiefer A.F."/>
            <person name="Nichols A."/>
            <person name="Cepeda A.J."/>
            <person name="Yan W."/>
            <person name="Fan B."/>
            <person name="Jiang Y."/>
            <person name="Adhikari A."/>
            <person name="Zheng C.-J."/>
            <person name="Schuster L."/>
            <person name="Cowan T.M."/>
            <person name="Smanski M.J."/>
            <person name="Chevrette M.G."/>
            <person name="De Carvalho L.P.S."/>
            <person name="Shen B."/>
        </authorList>
    </citation>
    <scope>NUCLEOTIDE SEQUENCE [LARGE SCALE GENOMIC DNA]</scope>
    <source>
        <strain evidence="6 7">NPDC012605</strain>
    </source>
</reference>
<accession>A0ABW6XR66</accession>
<dbReference type="Pfam" id="PF16859">
    <property type="entry name" value="TetR_C_11"/>
    <property type="match status" value="1"/>
</dbReference>
<name>A0ABW6XR66_9ACTN</name>
<dbReference type="InterPro" id="IPR009057">
    <property type="entry name" value="Homeodomain-like_sf"/>
</dbReference>
<dbReference type="Pfam" id="PF00440">
    <property type="entry name" value="TetR_N"/>
    <property type="match status" value="1"/>
</dbReference>
<gene>
    <name evidence="6" type="ORF">ACFY8C_16320</name>
</gene>
<dbReference type="RefSeq" id="WP_245234576.1">
    <property type="nucleotide sequence ID" value="NZ_JBIBDZ010000004.1"/>
</dbReference>
<dbReference type="PANTHER" id="PTHR30055:SF148">
    <property type="entry name" value="TETR-FAMILY TRANSCRIPTIONAL REGULATOR"/>
    <property type="match status" value="1"/>
</dbReference>
<dbReference type="PANTHER" id="PTHR30055">
    <property type="entry name" value="HTH-TYPE TRANSCRIPTIONAL REGULATOR RUTR"/>
    <property type="match status" value="1"/>
</dbReference>
<dbReference type="InterPro" id="IPR001647">
    <property type="entry name" value="HTH_TetR"/>
</dbReference>
<organism evidence="6 7">
    <name type="scientific">Streptomyces flavochromogenes</name>
    <dbReference type="NCBI Taxonomy" id="68199"/>
    <lineage>
        <taxon>Bacteria</taxon>
        <taxon>Bacillati</taxon>
        <taxon>Actinomycetota</taxon>
        <taxon>Actinomycetes</taxon>
        <taxon>Kitasatosporales</taxon>
        <taxon>Streptomycetaceae</taxon>
        <taxon>Streptomyces</taxon>
    </lineage>
</organism>
<evidence type="ECO:0000313" key="6">
    <source>
        <dbReference type="EMBL" id="MFF5919887.1"/>
    </source>
</evidence>
<dbReference type="PROSITE" id="PS50977">
    <property type="entry name" value="HTH_TETR_2"/>
    <property type="match status" value="1"/>
</dbReference>
<evidence type="ECO:0000256" key="1">
    <source>
        <dbReference type="ARBA" id="ARBA00023015"/>
    </source>
</evidence>
<feature type="domain" description="HTH tetR-type" evidence="5">
    <location>
        <begin position="1"/>
        <end position="55"/>
    </location>
</feature>
<dbReference type="Proteomes" id="UP001602370">
    <property type="component" value="Unassembled WGS sequence"/>
</dbReference>
<evidence type="ECO:0000256" key="3">
    <source>
        <dbReference type="ARBA" id="ARBA00023163"/>
    </source>
</evidence>
<sequence length="176" mass="18883">MLDAVVELIAEQGMGAVTMDAVAARAEVSKPAMYRRWPTKQDLILAAAESRIGPLSVPDRGDFRAELREILMIRMEAYRVPGADRLLAGVIGSAAETGSVRSAYADYIARATGETRRILERGIARGDVRPGTDVEAVATLVAGSLLFRVIGEQQLPDEHLVEAVLQLVTRAVGVDG</sequence>